<evidence type="ECO:0000313" key="1">
    <source>
        <dbReference type="EMBL" id="OGG40851.1"/>
    </source>
</evidence>
<reference evidence="1 2" key="1">
    <citation type="journal article" date="2016" name="Nat. Commun.">
        <title>Thousands of microbial genomes shed light on interconnected biogeochemical processes in an aquifer system.</title>
        <authorList>
            <person name="Anantharaman K."/>
            <person name="Brown C.T."/>
            <person name="Hug L.A."/>
            <person name="Sharon I."/>
            <person name="Castelle C.J."/>
            <person name="Probst A.J."/>
            <person name="Thomas B.C."/>
            <person name="Singh A."/>
            <person name="Wilkins M.J."/>
            <person name="Karaoz U."/>
            <person name="Brodie E.L."/>
            <person name="Williams K.H."/>
            <person name="Hubbard S.S."/>
            <person name="Banfield J.F."/>
        </authorList>
    </citation>
    <scope>NUCLEOTIDE SEQUENCE [LARGE SCALE GENOMIC DNA]</scope>
</reference>
<dbReference type="Proteomes" id="UP000179014">
    <property type="component" value="Unassembled WGS sequence"/>
</dbReference>
<dbReference type="EMBL" id="MFKN01000025">
    <property type="protein sequence ID" value="OGG40851.1"/>
    <property type="molecule type" value="Genomic_DNA"/>
</dbReference>
<evidence type="ECO:0000313" key="2">
    <source>
        <dbReference type="Proteomes" id="UP000179014"/>
    </source>
</evidence>
<dbReference type="Gene3D" id="3.40.50.300">
    <property type="entry name" value="P-loop containing nucleotide triphosphate hydrolases"/>
    <property type="match status" value="1"/>
</dbReference>
<dbReference type="STRING" id="1798474.A2118_01635"/>
<protein>
    <recommendedName>
        <fullName evidence="3">DNA polymerase III delta N-terminal domain-containing protein</fullName>
    </recommendedName>
</protein>
<evidence type="ECO:0008006" key="3">
    <source>
        <dbReference type="Google" id="ProtNLM"/>
    </source>
</evidence>
<accession>A0A1F6BV98</accession>
<dbReference type="InterPro" id="IPR027417">
    <property type="entry name" value="P-loop_NTPase"/>
</dbReference>
<dbReference type="AlphaFoldDB" id="A0A1F6BV98"/>
<comment type="caution">
    <text evidence="1">The sequence shown here is derived from an EMBL/GenBank/DDBJ whole genome shotgun (WGS) entry which is preliminary data.</text>
</comment>
<sequence length="229" mass="25395">MIYLFHGSDVEKARAKAFEWVAAARKKEPNLAYVRLAREELTSAALEDSALSGGLFVKRLLILIDDPFPATRLVSEEEGDEREEDTGSLLEESLGALAVSDNAIIILAPKLAAAKAKKIVAKAKMVYTYDKAAFEDKRGFNSNLVNALAVRSRDKLWLEINRALYAGDAPEMLHGLLHWEVRDLMEKGSRAWTPKESRQLSLALIELLQDSRRGGLGLDLSLEKFALSV</sequence>
<gene>
    <name evidence="1" type="ORF">A2118_01635</name>
</gene>
<proteinExistence type="predicted"/>
<organism evidence="1 2">
    <name type="scientific">Candidatus Kaiserbacteria bacterium GWA2_50_9</name>
    <dbReference type="NCBI Taxonomy" id="1798474"/>
    <lineage>
        <taxon>Bacteria</taxon>
        <taxon>Candidatus Kaiseribacteriota</taxon>
    </lineage>
</organism>
<name>A0A1F6BV98_9BACT</name>